<dbReference type="Gene3D" id="3.40.50.720">
    <property type="entry name" value="NAD(P)-binding Rossmann-like Domain"/>
    <property type="match status" value="1"/>
</dbReference>
<dbReference type="SUPFAM" id="SSF51735">
    <property type="entry name" value="NAD(P)-binding Rossmann-fold domains"/>
    <property type="match status" value="1"/>
</dbReference>
<protein>
    <recommendedName>
        <fullName evidence="1">NAD-dependent epimerase/dehydratase domain-containing protein</fullName>
    </recommendedName>
</protein>
<dbReference type="PANTHER" id="PTHR48079">
    <property type="entry name" value="PROTEIN YEEZ"/>
    <property type="match status" value="1"/>
</dbReference>
<proteinExistence type="predicted"/>
<dbReference type="GO" id="GO:0005737">
    <property type="term" value="C:cytoplasm"/>
    <property type="evidence" value="ECO:0007669"/>
    <property type="project" value="TreeGrafter"/>
</dbReference>
<evidence type="ECO:0000313" key="3">
    <source>
        <dbReference type="Proteomes" id="UP000002171"/>
    </source>
</evidence>
<dbReference type="Proteomes" id="UP000002171">
    <property type="component" value="Unassembled WGS sequence"/>
</dbReference>
<dbReference type="CDD" id="cd05266">
    <property type="entry name" value="SDR_a4"/>
    <property type="match status" value="1"/>
</dbReference>
<dbReference type="AlphaFoldDB" id="A0A7U8C716"/>
<dbReference type="RefSeq" id="WP_007021765.1">
    <property type="nucleotide sequence ID" value="NZ_CH724126.1"/>
</dbReference>
<sequence>MQTKTIVIAGCGDVGSAIGQLLNKAGHKVIGLRRNINQLPQGIQGISADLTQLDALKQSLKQIEQYDILVYAASASTSTEEGYRSAYVDGLKNTLAALPMTPSHLFFTSSTGVYHQNDHSWVDEESPCEPQRFSGQVMLEAEQLLHAQGIPATVVRFSGIYGPGRGYLINKVREGNLAPESPLQYSNRIHRDDCAGVVAHLVNRVFEGHPVDKCYLASDDHPCSMHEITHWLAGELNASMQSKSVTRFSGSKRCSNKRLKESGYQFIYPDFKTGYKTLIN</sequence>
<name>A0A7U8C716_NEPCE</name>
<gene>
    <name evidence="2" type="ORF">MED92_06498</name>
</gene>
<dbReference type="PANTHER" id="PTHR48079:SF6">
    <property type="entry name" value="NAD(P)-BINDING DOMAIN-CONTAINING PROTEIN-RELATED"/>
    <property type="match status" value="1"/>
</dbReference>
<dbReference type="GO" id="GO:0004029">
    <property type="term" value="F:aldehyde dehydrogenase (NAD+) activity"/>
    <property type="evidence" value="ECO:0007669"/>
    <property type="project" value="TreeGrafter"/>
</dbReference>
<dbReference type="InterPro" id="IPR051783">
    <property type="entry name" value="NAD(P)-dependent_oxidoreduct"/>
</dbReference>
<reference evidence="2 3" key="1">
    <citation type="submission" date="2006-02" db="EMBL/GenBank/DDBJ databases">
        <authorList>
            <person name="Pinhassi J."/>
            <person name="Pedros-Alio C."/>
            <person name="Ferriera S."/>
            <person name="Johnson J."/>
            <person name="Kravitz S."/>
            <person name="Halpern A."/>
            <person name="Remington K."/>
            <person name="Beeson K."/>
            <person name="Tran B."/>
            <person name="Rogers Y.-H."/>
            <person name="Friedman R."/>
            <person name="Venter J.C."/>
        </authorList>
    </citation>
    <scope>NUCLEOTIDE SEQUENCE [LARGE SCALE GENOMIC DNA]</scope>
    <source>
        <strain evidence="2 3">MED92</strain>
    </source>
</reference>
<dbReference type="EMBL" id="AAOW01000002">
    <property type="protein sequence ID" value="EAR62747.1"/>
    <property type="molecule type" value="Genomic_DNA"/>
</dbReference>
<evidence type="ECO:0000313" key="2">
    <source>
        <dbReference type="EMBL" id="EAR62747.1"/>
    </source>
</evidence>
<dbReference type="OrthoDB" id="9808276at2"/>
<feature type="domain" description="NAD-dependent epimerase/dehydratase" evidence="1">
    <location>
        <begin position="7"/>
        <end position="165"/>
    </location>
</feature>
<accession>A0A7U8C716</accession>
<dbReference type="InterPro" id="IPR001509">
    <property type="entry name" value="Epimerase_deHydtase"/>
</dbReference>
<comment type="caution">
    <text evidence="2">The sequence shown here is derived from an EMBL/GenBank/DDBJ whole genome shotgun (WGS) entry which is preliminary data.</text>
</comment>
<organism evidence="2 3">
    <name type="scientific">Neptuniibacter caesariensis</name>
    <dbReference type="NCBI Taxonomy" id="207954"/>
    <lineage>
        <taxon>Bacteria</taxon>
        <taxon>Pseudomonadati</taxon>
        <taxon>Pseudomonadota</taxon>
        <taxon>Gammaproteobacteria</taxon>
        <taxon>Oceanospirillales</taxon>
        <taxon>Oceanospirillaceae</taxon>
        <taxon>Neptuniibacter</taxon>
    </lineage>
</organism>
<keyword evidence="3" id="KW-1185">Reference proteome</keyword>
<evidence type="ECO:0000259" key="1">
    <source>
        <dbReference type="Pfam" id="PF01370"/>
    </source>
</evidence>
<dbReference type="InterPro" id="IPR036291">
    <property type="entry name" value="NAD(P)-bd_dom_sf"/>
</dbReference>
<dbReference type="Pfam" id="PF01370">
    <property type="entry name" value="Epimerase"/>
    <property type="match status" value="1"/>
</dbReference>